<evidence type="ECO:0000313" key="2">
    <source>
        <dbReference type="Proteomes" id="UP001501594"/>
    </source>
</evidence>
<dbReference type="Proteomes" id="UP001501594">
    <property type="component" value="Unassembled WGS sequence"/>
</dbReference>
<protein>
    <submittedName>
        <fullName evidence="1">Uncharacterized protein</fullName>
    </submittedName>
</protein>
<dbReference type="EMBL" id="BAABAU010000001">
    <property type="protein sequence ID" value="GAA4266087.1"/>
    <property type="molecule type" value="Genomic_DNA"/>
</dbReference>
<accession>A0ABP8E1L5</accession>
<dbReference type="RefSeq" id="WP_344795002.1">
    <property type="nucleotide sequence ID" value="NZ_BAABAU010000001.1"/>
</dbReference>
<comment type="caution">
    <text evidence="1">The sequence shown here is derived from an EMBL/GenBank/DDBJ whole genome shotgun (WGS) entry which is preliminary data.</text>
</comment>
<organism evidence="1 2">
    <name type="scientific">Frondihabitans peucedani</name>
    <dbReference type="NCBI Taxonomy" id="598626"/>
    <lineage>
        <taxon>Bacteria</taxon>
        <taxon>Bacillati</taxon>
        <taxon>Actinomycetota</taxon>
        <taxon>Actinomycetes</taxon>
        <taxon>Micrococcales</taxon>
        <taxon>Microbacteriaceae</taxon>
        <taxon>Frondihabitans</taxon>
    </lineage>
</organism>
<gene>
    <name evidence="1" type="ORF">GCM10022256_16990</name>
</gene>
<sequence length="275" mass="29114">MTVSPLHSPAPDDPQALLASLVEGVARALPDDVADRVLEVQRSRSLRDRLSGAAGDITQVKLTSPKDALTLRLDGRRLVGESAYVSGGVIISRKTLPLGDWLTAFAGEVAAIAADAAGDAASAARALQALGVQPSGSDLLVDEADVDRGLRLLPARLEQRVPPAAAESVARIVDGLRDTLPRVKGDIEAEVLVSRTATVYLPDTLRAYVALPEAWARSHRFTDGSTAEDILVAQLATLEEAVRRMRDAAVEQDATALLVNGRFLSDRFATSGLEL</sequence>
<reference evidence="2" key="1">
    <citation type="journal article" date="2019" name="Int. J. Syst. Evol. Microbiol.">
        <title>The Global Catalogue of Microorganisms (GCM) 10K type strain sequencing project: providing services to taxonomists for standard genome sequencing and annotation.</title>
        <authorList>
            <consortium name="The Broad Institute Genomics Platform"/>
            <consortium name="The Broad Institute Genome Sequencing Center for Infectious Disease"/>
            <person name="Wu L."/>
            <person name="Ma J."/>
        </authorList>
    </citation>
    <scope>NUCLEOTIDE SEQUENCE [LARGE SCALE GENOMIC DNA]</scope>
    <source>
        <strain evidence="2">JCM 17442</strain>
    </source>
</reference>
<evidence type="ECO:0000313" key="1">
    <source>
        <dbReference type="EMBL" id="GAA4266087.1"/>
    </source>
</evidence>
<keyword evidence="2" id="KW-1185">Reference proteome</keyword>
<name>A0ABP8E1L5_9MICO</name>
<proteinExistence type="predicted"/>